<comment type="caution">
    <text evidence="4">The sequence shown here is derived from an EMBL/GenBank/DDBJ whole genome shotgun (WGS) entry which is preliminary data.</text>
</comment>
<dbReference type="PANTHER" id="PTHR30137">
    <property type="entry name" value="LUCIFERASE-LIKE MONOOXYGENASE"/>
    <property type="match status" value="1"/>
</dbReference>
<dbReference type="RefSeq" id="WP_132031589.1">
    <property type="nucleotide sequence ID" value="NZ_SMAI01000006.1"/>
</dbReference>
<dbReference type="SUPFAM" id="SSF51679">
    <property type="entry name" value="Bacterial luciferase-like"/>
    <property type="match status" value="1"/>
</dbReference>
<proteinExistence type="predicted"/>
<dbReference type="GO" id="GO:0016705">
    <property type="term" value="F:oxidoreductase activity, acting on paired donors, with incorporation or reduction of molecular oxygen"/>
    <property type="evidence" value="ECO:0007669"/>
    <property type="project" value="InterPro"/>
</dbReference>
<organism evidence="4 5">
    <name type="scientific">Aquabacter spiritensis</name>
    <dbReference type="NCBI Taxonomy" id="933073"/>
    <lineage>
        <taxon>Bacteria</taxon>
        <taxon>Pseudomonadati</taxon>
        <taxon>Pseudomonadota</taxon>
        <taxon>Alphaproteobacteria</taxon>
        <taxon>Hyphomicrobiales</taxon>
        <taxon>Xanthobacteraceae</taxon>
        <taxon>Aquabacter</taxon>
    </lineage>
</organism>
<dbReference type="PANTHER" id="PTHR30137:SF8">
    <property type="entry name" value="BLR5498 PROTEIN"/>
    <property type="match status" value="1"/>
</dbReference>
<gene>
    <name evidence="4" type="ORF">EDC64_106215</name>
</gene>
<evidence type="ECO:0000256" key="1">
    <source>
        <dbReference type="ARBA" id="ARBA00023002"/>
    </source>
</evidence>
<evidence type="ECO:0000256" key="2">
    <source>
        <dbReference type="ARBA" id="ARBA00023033"/>
    </source>
</evidence>
<sequence>MKFALFMNMERFSPANSMQDVMAHMRTMAVMADEGGFETLWTAEHHTIESTISPNPLQVLVRLAQHTDRIRLGTAALVAPFWNPIRLAGEAALCDHLTGGRLEFGIARGAYPYEFDRMTGGTTPREGTHFMREILPAVLKLWSGDYAHNGHYWRFPLATSVPKPLQKPHPPLWVAARDPGSFDWAVGIGANILSTPLSAPVAEIGVLAERFRTACAAHPERLRPKFMMQRRTCIYDRSQDWEKAVSYIVDHGRYFENLMQNSGTVTNGFPEAVPFKTMADHGKYDPPAIRDNLVFGTPDEVIPKIEVYEAAGVDQFCLGLSFNLPFELQIRTLRLFIEEVMPHFAARERAVAASPPAAGGA</sequence>
<reference evidence="4 5" key="1">
    <citation type="submission" date="2019-03" db="EMBL/GenBank/DDBJ databases">
        <title>Genomic Encyclopedia of Type Strains, Phase IV (KMG-IV): sequencing the most valuable type-strain genomes for metagenomic binning, comparative biology and taxonomic classification.</title>
        <authorList>
            <person name="Goeker M."/>
        </authorList>
    </citation>
    <scope>NUCLEOTIDE SEQUENCE [LARGE SCALE GENOMIC DNA]</scope>
    <source>
        <strain evidence="4 5">DSM 9035</strain>
    </source>
</reference>
<dbReference type="GO" id="GO:0004497">
    <property type="term" value="F:monooxygenase activity"/>
    <property type="evidence" value="ECO:0007669"/>
    <property type="project" value="UniProtKB-KW"/>
</dbReference>
<accession>A0A4R3LVZ3</accession>
<protein>
    <submittedName>
        <fullName evidence="4">Alkanesulfonate monooxygenase SsuD/methylene tetrahydromethanopterin reductase-like flavin-dependent oxidoreductase (Luciferase family)</fullName>
    </submittedName>
</protein>
<evidence type="ECO:0000313" key="5">
    <source>
        <dbReference type="Proteomes" id="UP000294664"/>
    </source>
</evidence>
<name>A0A4R3LVZ3_9HYPH</name>
<keyword evidence="5" id="KW-1185">Reference proteome</keyword>
<keyword evidence="2 4" id="KW-0503">Monooxygenase</keyword>
<evidence type="ECO:0000313" key="4">
    <source>
        <dbReference type="EMBL" id="TCT04781.1"/>
    </source>
</evidence>
<dbReference type="Gene3D" id="3.20.20.30">
    <property type="entry name" value="Luciferase-like domain"/>
    <property type="match status" value="1"/>
</dbReference>
<evidence type="ECO:0000259" key="3">
    <source>
        <dbReference type="Pfam" id="PF00296"/>
    </source>
</evidence>
<dbReference type="OrthoDB" id="7816697at2"/>
<keyword evidence="1" id="KW-0560">Oxidoreductase</keyword>
<dbReference type="Pfam" id="PF00296">
    <property type="entry name" value="Bac_luciferase"/>
    <property type="match status" value="1"/>
</dbReference>
<dbReference type="EMBL" id="SMAI01000006">
    <property type="protein sequence ID" value="TCT04781.1"/>
    <property type="molecule type" value="Genomic_DNA"/>
</dbReference>
<dbReference type="InterPro" id="IPR050766">
    <property type="entry name" value="Bact_Lucif_Oxidored"/>
</dbReference>
<feature type="domain" description="Luciferase-like" evidence="3">
    <location>
        <begin position="1"/>
        <end position="315"/>
    </location>
</feature>
<dbReference type="AlphaFoldDB" id="A0A4R3LVZ3"/>
<dbReference type="Proteomes" id="UP000294664">
    <property type="component" value="Unassembled WGS sequence"/>
</dbReference>
<dbReference type="InterPro" id="IPR011251">
    <property type="entry name" value="Luciferase-like_dom"/>
</dbReference>
<dbReference type="GO" id="GO:0005829">
    <property type="term" value="C:cytosol"/>
    <property type="evidence" value="ECO:0007669"/>
    <property type="project" value="TreeGrafter"/>
</dbReference>
<dbReference type="InterPro" id="IPR036661">
    <property type="entry name" value="Luciferase-like_sf"/>
</dbReference>